<dbReference type="EMBL" id="MWXA01000003">
    <property type="protein sequence ID" value="OZG67813.1"/>
    <property type="molecule type" value="Genomic_DNA"/>
</dbReference>
<keyword evidence="1" id="KW-0238">DNA-binding</keyword>
<comment type="caution">
    <text evidence="5">The sequence shown here is derived from an EMBL/GenBank/DDBJ whole genome shotgun (WGS) entry which is preliminary data.</text>
</comment>
<dbReference type="AlphaFoldDB" id="A0A261G9A6"/>
<feature type="domain" description="HTH cro/C1-type" evidence="4">
    <location>
        <begin position="7"/>
        <end position="61"/>
    </location>
</feature>
<keyword evidence="3" id="KW-0812">Transmembrane</keyword>
<sequence length="363" mass="39301">MSFKTNLQSLRAQRNMTQEQLAMLLGVSRQAISKWESEKAYPEMDKLLIICDLFGCTLDDLVLGDVNRPGQSAADPQQSAHSHHEEPENKHESGTRASGGVVAGGVALSSADGPALPADVTGYDLERRSFALKIASGVALILCGVAVCRLFDVEDGGWLIASSSFSEFLVVICVFMGVALGLACLVPAGLAHGDFRRRHPYVEDFYSDTDRSYAARRLGFAVAGGIALILLGVAVLVLEDNPFTQSFMLLCVAAAVFGFVYYGIAYGLLNINEYNAKEDEDDLVAMSRHDAEILEERKRQKKVVSSICSIIMIIATVIALLALFGGRGELQIGSMVLPFWIPWVIGGVLCGLAEPIVTVFHRR</sequence>
<evidence type="ECO:0000313" key="5">
    <source>
        <dbReference type="EMBL" id="OZG67813.1"/>
    </source>
</evidence>
<evidence type="ECO:0000313" key="6">
    <source>
        <dbReference type="Proteomes" id="UP000216451"/>
    </source>
</evidence>
<protein>
    <submittedName>
        <fullName evidence="5">XRE family transcriptional regulator</fullName>
    </submittedName>
</protein>
<dbReference type="OrthoDB" id="9801008at2"/>
<feature type="transmembrane region" description="Helical" evidence="3">
    <location>
        <begin position="130"/>
        <end position="148"/>
    </location>
</feature>
<feature type="transmembrane region" description="Helical" evidence="3">
    <location>
        <begin position="168"/>
        <end position="190"/>
    </location>
</feature>
<dbReference type="PANTHER" id="PTHR46558">
    <property type="entry name" value="TRACRIPTIONAL REGULATORY PROTEIN-RELATED-RELATED"/>
    <property type="match status" value="1"/>
</dbReference>
<evidence type="ECO:0000256" key="3">
    <source>
        <dbReference type="SAM" id="Phobius"/>
    </source>
</evidence>
<evidence type="ECO:0000256" key="1">
    <source>
        <dbReference type="ARBA" id="ARBA00023125"/>
    </source>
</evidence>
<gene>
    <name evidence="5" type="ORF">BAQU_0457</name>
</gene>
<dbReference type="PANTHER" id="PTHR46558:SF15">
    <property type="entry name" value="HELIX-TURN-HELIX DOMAIN PROTEIN"/>
    <property type="match status" value="1"/>
</dbReference>
<feature type="region of interest" description="Disordered" evidence="2">
    <location>
        <begin position="68"/>
        <end position="96"/>
    </location>
</feature>
<dbReference type="InterPro" id="IPR001387">
    <property type="entry name" value="Cro/C1-type_HTH"/>
</dbReference>
<keyword evidence="6" id="KW-1185">Reference proteome</keyword>
<keyword evidence="3" id="KW-0472">Membrane</keyword>
<dbReference type="Gene3D" id="1.10.260.40">
    <property type="entry name" value="lambda repressor-like DNA-binding domains"/>
    <property type="match status" value="1"/>
</dbReference>
<keyword evidence="3" id="KW-1133">Transmembrane helix</keyword>
<dbReference type="Proteomes" id="UP000216451">
    <property type="component" value="Unassembled WGS sequence"/>
</dbReference>
<proteinExistence type="predicted"/>
<dbReference type="GeneID" id="98295138"/>
<accession>A0A261G9A6</accession>
<dbReference type="PROSITE" id="PS50943">
    <property type="entry name" value="HTH_CROC1"/>
    <property type="match status" value="1"/>
</dbReference>
<evidence type="ECO:0000259" key="4">
    <source>
        <dbReference type="PROSITE" id="PS50943"/>
    </source>
</evidence>
<dbReference type="SMART" id="SM00530">
    <property type="entry name" value="HTH_XRE"/>
    <property type="match status" value="1"/>
</dbReference>
<feature type="transmembrane region" description="Helical" evidence="3">
    <location>
        <begin position="244"/>
        <end position="269"/>
    </location>
</feature>
<evidence type="ECO:0000256" key="2">
    <source>
        <dbReference type="SAM" id="MobiDB-lite"/>
    </source>
</evidence>
<dbReference type="InterPro" id="IPR010982">
    <property type="entry name" value="Lambda_DNA-bd_dom_sf"/>
</dbReference>
<name>A0A261G9A6_9BIFI</name>
<dbReference type="CDD" id="cd00093">
    <property type="entry name" value="HTH_XRE"/>
    <property type="match status" value="1"/>
</dbReference>
<reference evidence="5 6" key="1">
    <citation type="journal article" date="2017" name="BMC Genomics">
        <title>Comparative genomic and phylogenomic analyses of the Bifidobacteriaceae family.</title>
        <authorList>
            <person name="Lugli G.A."/>
            <person name="Milani C."/>
            <person name="Turroni F."/>
            <person name="Duranti S."/>
            <person name="Mancabelli L."/>
            <person name="Mangifesta M."/>
            <person name="Ferrario C."/>
            <person name="Modesto M."/>
            <person name="Mattarelli P."/>
            <person name="Jiri K."/>
            <person name="van Sinderen D."/>
            <person name="Ventura M."/>
        </authorList>
    </citation>
    <scope>NUCLEOTIDE SEQUENCE [LARGE SCALE GENOMIC DNA]</scope>
    <source>
        <strain evidence="5 6">LMG 28769</strain>
    </source>
</reference>
<dbReference type="Pfam" id="PF01381">
    <property type="entry name" value="HTH_3"/>
    <property type="match status" value="1"/>
</dbReference>
<feature type="transmembrane region" description="Helical" evidence="3">
    <location>
        <begin position="303"/>
        <end position="325"/>
    </location>
</feature>
<feature type="transmembrane region" description="Helical" evidence="3">
    <location>
        <begin position="337"/>
        <end position="360"/>
    </location>
</feature>
<dbReference type="SUPFAM" id="SSF47413">
    <property type="entry name" value="lambda repressor-like DNA-binding domains"/>
    <property type="match status" value="1"/>
</dbReference>
<feature type="transmembrane region" description="Helical" evidence="3">
    <location>
        <begin position="218"/>
        <end position="238"/>
    </location>
</feature>
<organism evidence="5 6">
    <name type="scientific">Bifidobacterium aquikefiri</name>
    <dbReference type="NCBI Taxonomy" id="1653207"/>
    <lineage>
        <taxon>Bacteria</taxon>
        <taxon>Bacillati</taxon>
        <taxon>Actinomycetota</taxon>
        <taxon>Actinomycetes</taxon>
        <taxon>Bifidobacteriales</taxon>
        <taxon>Bifidobacteriaceae</taxon>
        <taxon>Bifidobacterium</taxon>
    </lineage>
</organism>
<feature type="compositionally biased region" description="Basic and acidic residues" evidence="2">
    <location>
        <begin position="82"/>
        <end position="94"/>
    </location>
</feature>
<dbReference type="GO" id="GO:0003677">
    <property type="term" value="F:DNA binding"/>
    <property type="evidence" value="ECO:0007669"/>
    <property type="project" value="UniProtKB-KW"/>
</dbReference>
<dbReference type="RefSeq" id="WP_094692450.1">
    <property type="nucleotide sequence ID" value="NZ_CALENZ010000004.1"/>
</dbReference>